<dbReference type="AlphaFoldDB" id="A0A6N1X1I7"/>
<evidence type="ECO:0000259" key="18">
    <source>
        <dbReference type="Pfam" id="PF07715"/>
    </source>
</evidence>
<dbReference type="InterPro" id="IPR000531">
    <property type="entry name" value="Beta-barrel_TonB"/>
</dbReference>
<evidence type="ECO:0000256" key="9">
    <source>
        <dbReference type="ARBA" id="ARBA00023065"/>
    </source>
</evidence>
<accession>A0A6N1X1I7</accession>
<evidence type="ECO:0000256" key="12">
    <source>
        <dbReference type="ARBA" id="ARBA00023170"/>
    </source>
</evidence>
<keyword evidence="6 14" id="KW-0812">Transmembrane</keyword>
<dbReference type="InterPro" id="IPR012910">
    <property type="entry name" value="Plug_dom"/>
</dbReference>
<evidence type="ECO:0000256" key="3">
    <source>
        <dbReference type="ARBA" id="ARBA00022448"/>
    </source>
</evidence>
<dbReference type="PROSITE" id="PS52016">
    <property type="entry name" value="TONB_DEPENDENT_REC_3"/>
    <property type="match status" value="1"/>
</dbReference>
<keyword evidence="5" id="KW-0410">Iron transport</keyword>
<dbReference type="Gene3D" id="2.170.130.10">
    <property type="entry name" value="TonB-dependent receptor, plug domain"/>
    <property type="match status" value="1"/>
</dbReference>
<dbReference type="PANTHER" id="PTHR32552:SF68">
    <property type="entry name" value="FERRICHROME OUTER MEMBRANE TRANSPORTER_PHAGE RECEPTOR"/>
    <property type="match status" value="1"/>
</dbReference>
<dbReference type="RefSeq" id="WP_175502802.1">
    <property type="nucleotide sequence ID" value="NZ_CP054840.1"/>
</dbReference>
<name>A0A6N1X1I7_9BURK</name>
<dbReference type="GO" id="GO:0015344">
    <property type="term" value="F:siderophore uptake transmembrane transporter activity"/>
    <property type="evidence" value="ECO:0007669"/>
    <property type="project" value="TreeGrafter"/>
</dbReference>
<evidence type="ECO:0000256" key="4">
    <source>
        <dbReference type="ARBA" id="ARBA00022452"/>
    </source>
</evidence>
<evidence type="ECO:0000256" key="15">
    <source>
        <dbReference type="RuleBase" id="RU003357"/>
    </source>
</evidence>
<evidence type="ECO:0000259" key="17">
    <source>
        <dbReference type="Pfam" id="PF00593"/>
    </source>
</evidence>
<feature type="chain" id="PRO_5026733930" evidence="16">
    <location>
        <begin position="30"/>
        <end position="676"/>
    </location>
</feature>
<evidence type="ECO:0000256" key="2">
    <source>
        <dbReference type="ARBA" id="ARBA00009810"/>
    </source>
</evidence>
<keyword evidence="7 16" id="KW-0732">Signal</keyword>
<dbReference type="InterPro" id="IPR036942">
    <property type="entry name" value="Beta-barrel_TonB_sf"/>
</dbReference>
<comment type="similarity">
    <text evidence="2 14 15">Belongs to the TonB-dependent receptor family.</text>
</comment>
<protein>
    <submittedName>
        <fullName evidence="19">TonB-dependent receptor</fullName>
    </submittedName>
</protein>
<dbReference type="PANTHER" id="PTHR32552">
    <property type="entry name" value="FERRICHROME IRON RECEPTOR-RELATED"/>
    <property type="match status" value="1"/>
</dbReference>
<feature type="signal peptide" evidence="16">
    <location>
        <begin position="1"/>
        <end position="29"/>
    </location>
</feature>
<dbReference type="GO" id="GO:0009279">
    <property type="term" value="C:cell outer membrane"/>
    <property type="evidence" value="ECO:0007669"/>
    <property type="project" value="UniProtKB-SubCell"/>
</dbReference>
<keyword evidence="12 19" id="KW-0675">Receptor</keyword>
<dbReference type="InterPro" id="IPR037066">
    <property type="entry name" value="Plug_dom_sf"/>
</dbReference>
<keyword evidence="8" id="KW-0408">Iron</keyword>
<evidence type="ECO:0000256" key="10">
    <source>
        <dbReference type="ARBA" id="ARBA00023077"/>
    </source>
</evidence>
<reference evidence="19 20" key="1">
    <citation type="submission" date="2020-06" db="EMBL/GenBank/DDBJ databases">
        <title>Acidovorax antarctica sp. nov., isolated from Corinth ice sheet soil, Antarctic Fields Peninsula.</title>
        <authorList>
            <person name="Xu Q."/>
            <person name="Peng F."/>
        </authorList>
    </citation>
    <scope>NUCLEOTIDE SEQUENCE [LARGE SCALE GENOMIC DNA]</scope>
    <source>
        <strain evidence="19 20">16-35-5</strain>
    </source>
</reference>
<keyword evidence="13 14" id="KW-0998">Cell outer membrane</keyword>
<evidence type="ECO:0000256" key="7">
    <source>
        <dbReference type="ARBA" id="ARBA00022729"/>
    </source>
</evidence>
<evidence type="ECO:0000256" key="11">
    <source>
        <dbReference type="ARBA" id="ARBA00023136"/>
    </source>
</evidence>
<evidence type="ECO:0000313" key="20">
    <source>
        <dbReference type="Proteomes" id="UP000509579"/>
    </source>
</evidence>
<evidence type="ECO:0000256" key="13">
    <source>
        <dbReference type="ARBA" id="ARBA00023237"/>
    </source>
</evidence>
<evidence type="ECO:0000256" key="8">
    <source>
        <dbReference type="ARBA" id="ARBA00023004"/>
    </source>
</evidence>
<keyword evidence="4 14" id="KW-1134">Transmembrane beta strand</keyword>
<evidence type="ECO:0000256" key="6">
    <source>
        <dbReference type="ARBA" id="ARBA00022692"/>
    </source>
</evidence>
<evidence type="ECO:0000256" key="5">
    <source>
        <dbReference type="ARBA" id="ARBA00022496"/>
    </source>
</evidence>
<feature type="domain" description="TonB-dependent receptor-like beta-barrel" evidence="17">
    <location>
        <begin position="255"/>
        <end position="642"/>
    </location>
</feature>
<keyword evidence="11 14" id="KW-0472">Membrane</keyword>
<evidence type="ECO:0000256" key="16">
    <source>
        <dbReference type="SAM" id="SignalP"/>
    </source>
</evidence>
<evidence type="ECO:0000256" key="1">
    <source>
        <dbReference type="ARBA" id="ARBA00004571"/>
    </source>
</evidence>
<dbReference type="Proteomes" id="UP000509579">
    <property type="component" value="Chromosome"/>
</dbReference>
<dbReference type="Gene3D" id="2.40.170.20">
    <property type="entry name" value="TonB-dependent receptor, beta-barrel domain"/>
    <property type="match status" value="1"/>
</dbReference>
<keyword evidence="3 14" id="KW-0813">Transport</keyword>
<dbReference type="KEGG" id="aant:HUK68_02555"/>
<keyword evidence="10 15" id="KW-0798">TonB box</keyword>
<gene>
    <name evidence="19" type="ORF">HUK68_02555</name>
</gene>
<dbReference type="SUPFAM" id="SSF56935">
    <property type="entry name" value="Porins"/>
    <property type="match status" value="1"/>
</dbReference>
<sequence>MPFPTAFPPCRRARLTCAFVLCLPLAAAAQELDAITVKGQALETSRAAYSVPTLGREDIQAAAVSEVEALWRQVPGMHVNDYQLSGVANSVVLRGFGGGGHGGDIAATLDGISLNEAMSHADGYFDLNVVVPLELEEVAVHQGPVSVLQGNFNRAGLIELRTRRSGEYRDVALQAGSHGTRDAQAALGLRLGAASELFVAAQHARGNGTRPDAGYERSTLSARWQHQLDARLRVALSGRLHAADGDSPGYLGLAQWRLDPQGKDPRVAGDGAQKHFKTLRLDVNYDLDNDTRLLAYAYGTQQDFVRWFTRPRGGRWAQREERYDRSVSGTGLNLSGDARWAGGPAQWTLGLEALRESTGYGYWDDLQNRQRSAPAISNRQATLDNAAVFAQLAWQPHPLLQPSLGLRRDRFTGDCERLGAETGSDPCTRMQPVAHTSPKLGISAQVHERVALRASWSEGFALPGNFAKYALGAAQLDPNIFRQTEVGLQWRASHKLWLDLALYRMASSQEIRNVAPGIYENFGQTLREGAELLALWTPVNAVELRWNYGRAASRVTQNANAALIGRQVAGVPSYTSTLQARWRMNADWAVQGALRHVGRMAVDAANTVSNPAYHVADLGLQYRLPASTGLADGTLSVTLRNLADKAYASSMSVIGGEVLVAPGAPRTLLLGLTFSL</sequence>
<feature type="domain" description="TonB-dependent receptor plug" evidence="18">
    <location>
        <begin position="46"/>
        <end position="156"/>
    </location>
</feature>
<dbReference type="Pfam" id="PF07715">
    <property type="entry name" value="Plug"/>
    <property type="match status" value="1"/>
</dbReference>
<evidence type="ECO:0000256" key="14">
    <source>
        <dbReference type="PROSITE-ProRule" id="PRU01360"/>
    </source>
</evidence>
<keyword evidence="20" id="KW-1185">Reference proteome</keyword>
<organism evidence="19 20">
    <name type="scientific">Comamonas antarctica</name>
    <dbReference type="NCBI Taxonomy" id="2743470"/>
    <lineage>
        <taxon>Bacteria</taxon>
        <taxon>Pseudomonadati</taxon>
        <taxon>Pseudomonadota</taxon>
        <taxon>Betaproteobacteria</taxon>
        <taxon>Burkholderiales</taxon>
        <taxon>Comamonadaceae</taxon>
        <taxon>Comamonas</taxon>
    </lineage>
</organism>
<dbReference type="Pfam" id="PF00593">
    <property type="entry name" value="TonB_dep_Rec_b-barrel"/>
    <property type="match status" value="1"/>
</dbReference>
<proteinExistence type="inferred from homology"/>
<dbReference type="InterPro" id="IPR039426">
    <property type="entry name" value="TonB-dep_rcpt-like"/>
</dbReference>
<keyword evidence="9" id="KW-0406">Ion transport</keyword>
<evidence type="ECO:0000313" key="19">
    <source>
        <dbReference type="EMBL" id="QKV51872.1"/>
    </source>
</evidence>
<dbReference type="EMBL" id="CP054840">
    <property type="protein sequence ID" value="QKV51872.1"/>
    <property type="molecule type" value="Genomic_DNA"/>
</dbReference>
<comment type="subcellular location">
    <subcellularLocation>
        <location evidence="1 14">Cell outer membrane</location>
        <topology evidence="1 14">Multi-pass membrane protein</topology>
    </subcellularLocation>
</comment>